<dbReference type="Proteomes" id="UP000011513">
    <property type="component" value="Unassembled WGS sequence"/>
</dbReference>
<reference evidence="1 2" key="1">
    <citation type="journal article" date="2014" name="PLoS Genet.">
        <title>Phylogenetically driven sequencing of extremely halophilic archaea reveals strategies for static and dynamic osmo-response.</title>
        <authorList>
            <person name="Becker E.A."/>
            <person name="Seitzer P.M."/>
            <person name="Tritt A."/>
            <person name="Larsen D."/>
            <person name="Krusor M."/>
            <person name="Yao A.I."/>
            <person name="Wu D."/>
            <person name="Madern D."/>
            <person name="Eisen J.A."/>
            <person name="Darling A.E."/>
            <person name="Facciotti M.T."/>
        </authorList>
    </citation>
    <scope>NUCLEOTIDE SEQUENCE [LARGE SCALE GENOMIC DNA]</scope>
    <source>
        <strain evidence="1 2">JCM 14848</strain>
    </source>
</reference>
<dbReference type="eggNOG" id="arCOG04606">
    <property type="taxonomic scope" value="Archaea"/>
</dbReference>
<evidence type="ECO:0000313" key="1">
    <source>
        <dbReference type="EMBL" id="ELZ34830.1"/>
    </source>
</evidence>
<dbReference type="OrthoDB" id="304071at2157"/>
<sequence length="82" mass="8878">MSTQQFTGGDEQFLRRYEYENEWVIAADTGTFGDDISVDVVGTTAIVVAESGDKVTETEFELPGEDVAVATNNGVLTITVQK</sequence>
<keyword evidence="2" id="KW-1185">Reference proteome</keyword>
<dbReference type="InterPro" id="IPR055551">
    <property type="entry name" value="DUF7127"/>
</dbReference>
<name>M0DH78_HALPD</name>
<organism evidence="1 2">
    <name type="scientific">Halogeometricum pallidum JCM 14848</name>
    <dbReference type="NCBI Taxonomy" id="1227487"/>
    <lineage>
        <taxon>Archaea</taxon>
        <taxon>Methanobacteriati</taxon>
        <taxon>Methanobacteriota</taxon>
        <taxon>Stenosarchaea group</taxon>
        <taxon>Halobacteria</taxon>
        <taxon>Halobacteriales</taxon>
        <taxon>Haloferacaceae</taxon>
        <taxon>Halogeometricum</taxon>
    </lineage>
</organism>
<dbReference type="Pfam" id="PF23444">
    <property type="entry name" value="DUF7127"/>
    <property type="match status" value="1"/>
</dbReference>
<proteinExistence type="predicted"/>
<evidence type="ECO:0008006" key="3">
    <source>
        <dbReference type="Google" id="ProtNLM"/>
    </source>
</evidence>
<dbReference type="RefSeq" id="WP_008382958.1">
    <property type="nucleotide sequence ID" value="NZ_AOIV01000003.1"/>
</dbReference>
<dbReference type="InParanoid" id="M0DH78"/>
<dbReference type="EMBL" id="AOIV01000003">
    <property type="protein sequence ID" value="ELZ34830.1"/>
    <property type="molecule type" value="Genomic_DNA"/>
</dbReference>
<comment type="caution">
    <text evidence="1">The sequence shown here is derived from an EMBL/GenBank/DDBJ whole genome shotgun (WGS) entry which is preliminary data.</text>
</comment>
<accession>M0DH78</accession>
<dbReference type="AlphaFoldDB" id="M0DH78"/>
<evidence type="ECO:0000313" key="2">
    <source>
        <dbReference type="Proteomes" id="UP000011513"/>
    </source>
</evidence>
<protein>
    <recommendedName>
        <fullName evidence="3">Hsp20/alpha crystallin family protein</fullName>
    </recommendedName>
</protein>
<dbReference type="CDD" id="cd00298">
    <property type="entry name" value="ACD_sHsps_p23-like"/>
    <property type="match status" value="1"/>
</dbReference>
<gene>
    <name evidence="1" type="ORF">C474_00677</name>
</gene>